<sequence length="50" mass="5793">MKIGKKSAAQENLKNRASKWSLKKTKNWCIITISKRAFVIPGMLDNSYFF</sequence>
<dbReference type="Proteomes" id="UP000016491">
    <property type="component" value="Unassembled WGS sequence"/>
</dbReference>
<dbReference type="AlphaFoldDB" id="A0ABC9U0B6"/>
<comment type="caution">
    <text evidence="1">The sequence shown here is derived from an EMBL/GenBank/DDBJ whole genome shotgun (WGS) entry which is preliminary data.</text>
</comment>
<gene>
    <name evidence="1" type="ORF">CLOSYM_01503</name>
</gene>
<evidence type="ECO:0000313" key="1">
    <source>
        <dbReference type="EMBL" id="ERI78453.1"/>
    </source>
</evidence>
<reference evidence="1 2" key="1">
    <citation type="submission" date="2013-07" db="EMBL/GenBank/DDBJ databases">
        <authorList>
            <person name="Weinstock G."/>
            <person name="Sodergren E."/>
            <person name="Wylie T."/>
            <person name="Fulton L."/>
            <person name="Fulton R."/>
            <person name="Fronick C."/>
            <person name="O'Laughlin M."/>
            <person name="Godfrey J."/>
            <person name="Miner T."/>
            <person name="Herter B."/>
            <person name="Appelbaum E."/>
            <person name="Cordes M."/>
            <person name="Lek S."/>
            <person name="Wollam A."/>
            <person name="Pepin K.H."/>
            <person name="Palsikar V.B."/>
            <person name="Mitreva M."/>
            <person name="Wilson R.K."/>
        </authorList>
    </citation>
    <scope>NUCLEOTIDE SEQUENCE [LARGE SCALE GENOMIC DNA]</scope>
    <source>
        <strain evidence="1 2">ATCC 14940</strain>
    </source>
</reference>
<proteinExistence type="predicted"/>
<dbReference type="EMBL" id="AWSU01000120">
    <property type="protein sequence ID" value="ERI78453.1"/>
    <property type="molecule type" value="Genomic_DNA"/>
</dbReference>
<name>A0ABC9U0B6_CLOSY</name>
<evidence type="ECO:0000313" key="2">
    <source>
        <dbReference type="Proteomes" id="UP000016491"/>
    </source>
</evidence>
<organism evidence="1 2">
    <name type="scientific">[Clostridium] symbiosum ATCC 14940</name>
    <dbReference type="NCBI Taxonomy" id="411472"/>
    <lineage>
        <taxon>Bacteria</taxon>
        <taxon>Bacillati</taxon>
        <taxon>Bacillota</taxon>
        <taxon>Clostridia</taxon>
        <taxon>Lachnospirales</taxon>
        <taxon>Lachnospiraceae</taxon>
        <taxon>Otoolea</taxon>
    </lineage>
</organism>
<protein>
    <submittedName>
        <fullName evidence="1">Uncharacterized protein</fullName>
    </submittedName>
</protein>
<accession>A0ABC9U0B6</accession>